<comment type="similarity">
    <text evidence="5">Belongs to the G-protein coupled receptor 1 family.</text>
</comment>
<keyword evidence="5" id="KW-0297">G-protein coupled receptor</keyword>
<dbReference type="PRINTS" id="PR00237">
    <property type="entry name" value="GPCRRHODOPSN"/>
</dbReference>
<reference evidence="11 12" key="1">
    <citation type="submission" date="2025-04" db="UniProtKB">
        <authorList>
            <consortium name="RefSeq"/>
        </authorList>
    </citation>
    <scope>IDENTIFICATION</scope>
    <source>
        <tissue evidence="11 12">Gonads</tissue>
    </source>
</reference>
<dbReference type="KEGG" id="lak:106157909"/>
<dbReference type="InterPro" id="IPR017452">
    <property type="entry name" value="GPCR_Rhodpsn_7TM"/>
</dbReference>
<feature type="transmembrane region" description="Helical" evidence="7">
    <location>
        <begin position="233"/>
        <end position="253"/>
    </location>
</feature>
<evidence type="ECO:0000256" key="6">
    <source>
        <dbReference type="SAM" id="MobiDB-lite"/>
    </source>
</evidence>
<evidence type="ECO:0000313" key="10">
    <source>
        <dbReference type="Proteomes" id="UP000085678"/>
    </source>
</evidence>
<evidence type="ECO:0000256" key="2">
    <source>
        <dbReference type="ARBA" id="ARBA00022692"/>
    </source>
</evidence>
<evidence type="ECO:0000313" key="11">
    <source>
        <dbReference type="RefSeq" id="XP_013389158.2"/>
    </source>
</evidence>
<dbReference type="Pfam" id="PF00001">
    <property type="entry name" value="7tm_1"/>
    <property type="match status" value="1"/>
</dbReference>
<comment type="subcellular location">
    <subcellularLocation>
        <location evidence="1">Membrane</location>
    </subcellularLocation>
</comment>
<dbReference type="InterPro" id="IPR052954">
    <property type="entry name" value="GPCR-Ligand_Int"/>
</dbReference>
<accession>A0A1S3HT11</accession>
<keyword evidence="3 7" id="KW-1133">Transmembrane helix</keyword>
<dbReference type="SUPFAM" id="SSF81321">
    <property type="entry name" value="Family A G protein-coupled receptor-like"/>
    <property type="match status" value="1"/>
</dbReference>
<evidence type="ECO:0000256" key="7">
    <source>
        <dbReference type="SAM" id="Phobius"/>
    </source>
</evidence>
<keyword evidence="5 11" id="KW-0675">Receptor</keyword>
<feature type="transmembrane region" description="Helical" evidence="7">
    <location>
        <begin position="119"/>
        <end position="140"/>
    </location>
</feature>
<evidence type="ECO:0000256" key="4">
    <source>
        <dbReference type="ARBA" id="ARBA00023136"/>
    </source>
</evidence>
<evidence type="ECO:0000256" key="5">
    <source>
        <dbReference type="RuleBase" id="RU000688"/>
    </source>
</evidence>
<evidence type="ECO:0000256" key="3">
    <source>
        <dbReference type="ARBA" id="ARBA00022989"/>
    </source>
</evidence>
<keyword evidence="5" id="KW-0807">Transducer</keyword>
<sequence length="473" mass="53306">MTRLGLSRACALVCIFIFQQVGDCVETTGANAVLSFKPLIVRHAEQTRLGIKPLFEKTKRSAANGGHAVNISGATRLNQVLDKTLQSQDMTNNGNDSAPNCSSPQYLDDSSEDFIHFRAVIRVMLYSIGIVCNMLSVAVFHRKSLRRNTTCLYMTAVAVTDTLVLLDGYMFLFEHDIGINVISHGAATCKLTMFILYCTPEMSGLFLTIMSAERYVKIKFPFKAQSLCTVRNTRIVLCSVALAVIIINSPIILTGLAFEEMPGCERHICWNFLHYDSRAAQRMGKDVAYFANIHSWLGATLYWIIPLISLPVINIAIIYETRKATKRHAHASSTALRINHVSVTQDTMTGTSSSTDHDDTGISETGIPQNANTSQYEVRKKSQKQVQRMLLVVTFSYVALVTPYNLLQTRVLDLWKYGRVHQWVFTIAIFLFYANHAVNFWLYCISAPKYRRELRRVLKSCRLPSRVESRTTE</sequence>
<feature type="transmembrane region" description="Helical" evidence="7">
    <location>
        <begin position="389"/>
        <end position="407"/>
    </location>
</feature>
<dbReference type="GO" id="GO:0004930">
    <property type="term" value="F:G protein-coupled receptor activity"/>
    <property type="evidence" value="ECO:0007669"/>
    <property type="project" value="UniProtKB-KW"/>
</dbReference>
<dbReference type="InterPro" id="IPR000276">
    <property type="entry name" value="GPCR_Rhodpsn"/>
</dbReference>
<dbReference type="PROSITE" id="PS50262">
    <property type="entry name" value="G_PROTEIN_RECEP_F1_2"/>
    <property type="match status" value="1"/>
</dbReference>
<dbReference type="Gene3D" id="1.20.1070.10">
    <property type="entry name" value="Rhodopsin 7-helix transmembrane proteins"/>
    <property type="match status" value="1"/>
</dbReference>
<dbReference type="PANTHER" id="PTHR46641">
    <property type="entry name" value="FMRFAMIDE RECEPTOR-RELATED"/>
    <property type="match status" value="1"/>
</dbReference>
<feature type="transmembrane region" description="Helical" evidence="7">
    <location>
        <begin position="152"/>
        <end position="171"/>
    </location>
</feature>
<dbReference type="OrthoDB" id="6086428at2759"/>
<feature type="signal peptide" evidence="8">
    <location>
        <begin position="1"/>
        <end position="24"/>
    </location>
</feature>
<feature type="region of interest" description="Disordered" evidence="6">
    <location>
        <begin position="346"/>
        <end position="378"/>
    </location>
</feature>
<keyword evidence="10" id="KW-1185">Reference proteome</keyword>
<feature type="compositionally biased region" description="Polar residues" evidence="6">
    <location>
        <begin position="366"/>
        <end position="376"/>
    </location>
</feature>
<dbReference type="AlphaFoldDB" id="A0A1S3HT11"/>
<evidence type="ECO:0000256" key="8">
    <source>
        <dbReference type="SAM" id="SignalP"/>
    </source>
</evidence>
<evidence type="ECO:0000313" key="12">
    <source>
        <dbReference type="RefSeq" id="XP_023930542.1"/>
    </source>
</evidence>
<feature type="transmembrane region" description="Helical" evidence="7">
    <location>
        <begin position="300"/>
        <end position="319"/>
    </location>
</feature>
<evidence type="ECO:0000313" key="13">
    <source>
        <dbReference type="RefSeq" id="XP_023930543.1"/>
    </source>
</evidence>
<dbReference type="RefSeq" id="XP_023930542.1">
    <property type="nucleotide sequence ID" value="XM_024074774.1"/>
</dbReference>
<keyword evidence="2 5" id="KW-0812">Transmembrane</keyword>
<protein>
    <submittedName>
        <fullName evidence="11 12">Growth hormone secretagogue receptor type 1</fullName>
    </submittedName>
</protein>
<dbReference type="PROSITE" id="PS00237">
    <property type="entry name" value="G_PROTEIN_RECEP_F1_1"/>
    <property type="match status" value="1"/>
</dbReference>
<feature type="transmembrane region" description="Helical" evidence="7">
    <location>
        <begin position="423"/>
        <end position="445"/>
    </location>
</feature>
<feature type="chain" id="PRO_5015069794" evidence="8">
    <location>
        <begin position="25"/>
        <end position="473"/>
    </location>
</feature>
<keyword evidence="4 7" id="KW-0472">Membrane</keyword>
<dbReference type="CDD" id="cd14978">
    <property type="entry name" value="7tmA_FMRFamide_R-like"/>
    <property type="match status" value="1"/>
</dbReference>
<dbReference type="OMA" id="CERHICW"/>
<evidence type="ECO:0000256" key="1">
    <source>
        <dbReference type="ARBA" id="ARBA00004370"/>
    </source>
</evidence>
<dbReference type="GO" id="GO:0016020">
    <property type="term" value="C:membrane"/>
    <property type="evidence" value="ECO:0007669"/>
    <property type="project" value="UniProtKB-SubCell"/>
</dbReference>
<keyword evidence="8" id="KW-0732">Signal</keyword>
<dbReference type="RefSeq" id="XP_013389158.2">
    <property type="nucleotide sequence ID" value="XM_013533704.2"/>
</dbReference>
<organism evidence="10 11">
    <name type="scientific">Lingula anatina</name>
    <name type="common">Brachiopod</name>
    <name type="synonym">Lingula unguis</name>
    <dbReference type="NCBI Taxonomy" id="7574"/>
    <lineage>
        <taxon>Eukaryota</taxon>
        <taxon>Metazoa</taxon>
        <taxon>Spiralia</taxon>
        <taxon>Lophotrochozoa</taxon>
        <taxon>Brachiopoda</taxon>
        <taxon>Linguliformea</taxon>
        <taxon>Lingulata</taxon>
        <taxon>Lingulida</taxon>
        <taxon>Linguloidea</taxon>
        <taxon>Lingulidae</taxon>
        <taxon>Lingula</taxon>
    </lineage>
</organism>
<evidence type="ECO:0000259" key="9">
    <source>
        <dbReference type="PROSITE" id="PS50262"/>
    </source>
</evidence>
<dbReference type="PANTHER" id="PTHR46641:SF25">
    <property type="entry name" value="CNMAMIDE RECEPTOR-RELATED"/>
    <property type="match status" value="1"/>
</dbReference>
<dbReference type="RefSeq" id="XP_023930543.1">
    <property type="nucleotide sequence ID" value="XM_024074775.1"/>
</dbReference>
<proteinExistence type="inferred from homology"/>
<feature type="domain" description="G-protein coupled receptors family 1 profile" evidence="9">
    <location>
        <begin position="132"/>
        <end position="443"/>
    </location>
</feature>
<name>A0A1S3HT11_LINAN</name>
<gene>
    <name evidence="11 12 13" type="primary">LOC106157909</name>
</gene>
<dbReference type="Proteomes" id="UP000085678">
    <property type="component" value="Unplaced"/>
</dbReference>
<feature type="transmembrane region" description="Helical" evidence="7">
    <location>
        <begin position="191"/>
        <end position="212"/>
    </location>
</feature>
<dbReference type="GeneID" id="106157909"/>